<dbReference type="Pfam" id="PF14267">
    <property type="entry name" value="DUF4357"/>
    <property type="match status" value="1"/>
</dbReference>
<comment type="caution">
    <text evidence="2">The sequence shown here is derived from an EMBL/GenBank/DDBJ whole genome shotgun (WGS) entry which is preliminary data.</text>
</comment>
<feature type="domain" description="DUF4357" evidence="1">
    <location>
        <begin position="79"/>
        <end position="129"/>
    </location>
</feature>
<protein>
    <submittedName>
        <fullName evidence="2">DUF4357 domain-containing protein</fullName>
    </submittedName>
</protein>
<dbReference type="RefSeq" id="WP_253077288.1">
    <property type="nucleotide sequence ID" value="NZ_JAMXWN010000018.1"/>
</dbReference>
<proteinExistence type="predicted"/>
<sequence>MEEFIENAKSLMSVLGHKVLEPAIIHHNIQEKNDYYYIDTAHGADATGKPVVDGFAVTKGSAVATYVTNSMPVSLKKLRQNLISEGSIDDNYTFTEDRIFSSPSLAAAVVTGSSANGRTAWKNQEGQTLKSVETVNQ</sequence>
<name>A0ABW1WHJ9_9BACL</name>
<accession>A0ABW1WHJ9</accession>
<gene>
    <name evidence="2" type="ORF">ACFP7A_13115</name>
</gene>
<keyword evidence="3" id="KW-1185">Reference proteome</keyword>
<dbReference type="EMBL" id="JBHSTQ010000016">
    <property type="protein sequence ID" value="MFC6387540.1"/>
    <property type="molecule type" value="Genomic_DNA"/>
</dbReference>
<reference evidence="3" key="1">
    <citation type="journal article" date="2019" name="Int. J. Syst. Evol. Microbiol.">
        <title>The Global Catalogue of Microorganisms (GCM) 10K type strain sequencing project: providing services to taxonomists for standard genome sequencing and annotation.</title>
        <authorList>
            <consortium name="The Broad Institute Genomics Platform"/>
            <consortium name="The Broad Institute Genome Sequencing Center for Infectious Disease"/>
            <person name="Wu L."/>
            <person name="Ma J."/>
        </authorList>
    </citation>
    <scope>NUCLEOTIDE SEQUENCE [LARGE SCALE GENOMIC DNA]</scope>
    <source>
        <strain evidence="3">CCUG 42001</strain>
    </source>
</reference>
<organism evidence="2 3">
    <name type="scientific">Sporolactobacillus kofuensis</name>
    <dbReference type="NCBI Taxonomy" id="269672"/>
    <lineage>
        <taxon>Bacteria</taxon>
        <taxon>Bacillati</taxon>
        <taxon>Bacillota</taxon>
        <taxon>Bacilli</taxon>
        <taxon>Bacillales</taxon>
        <taxon>Sporolactobacillaceae</taxon>
        <taxon>Sporolactobacillus</taxon>
    </lineage>
</organism>
<evidence type="ECO:0000313" key="2">
    <source>
        <dbReference type="EMBL" id="MFC6387540.1"/>
    </source>
</evidence>
<dbReference type="InterPro" id="IPR025579">
    <property type="entry name" value="DUF4357"/>
</dbReference>
<evidence type="ECO:0000313" key="3">
    <source>
        <dbReference type="Proteomes" id="UP001596267"/>
    </source>
</evidence>
<dbReference type="Proteomes" id="UP001596267">
    <property type="component" value="Unassembled WGS sequence"/>
</dbReference>
<evidence type="ECO:0000259" key="1">
    <source>
        <dbReference type="Pfam" id="PF14267"/>
    </source>
</evidence>